<evidence type="ECO:0000256" key="10">
    <source>
        <dbReference type="ARBA" id="ARBA00029760"/>
    </source>
</evidence>
<dbReference type="NCBIfam" id="TIGR00700">
    <property type="entry name" value="GABAtrnsam"/>
    <property type="match status" value="1"/>
</dbReference>
<dbReference type="GO" id="GO:0030170">
    <property type="term" value="F:pyridoxal phosphate binding"/>
    <property type="evidence" value="ECO:0007669"/>
    <property type="project" value="InterPro"/>
</dbReference>
<evidence type="ECO:0000256" key="9">
    <source>
        <dbReference type="ARBA" id="ARBA00022898"/>
    </source>
</evidence>
<dbReference type="PANTHER" id="PTHR11986:SF58">
    <property type="entry name" value="LEUCINE_METHIONINE RACEMASE"/>
    <property type="match status" value="1"/>
</dbReference>
<keyword evidence="18" id="KW-1185">Reference proteome</keyword>
<evidence type="ECO:0000256" key="2">
    <source>
        <dbReference type="ARBA" id="ARBA00001933"/>
    </source>
</evidence>
<dbReference type="Proteomes" id="UP001321506">
    <property type="component" value="Unassembled WGS sequence"/>
</dbReference>
<dbReference type="InterPro" id="IPR004632">
    <property type="entry name" value="4NH2But_aminotransferase_bac"/>
</dbReference>
<evidence type="ECO:0000256" key="4">
    <source>
        <dbReference type="ARBA" id="ARBA00008954"/>
    </source>
</evidence>
<keyword evidence="9 16" id="KW-0663">Pyridoxal phosphate</keyword>
<evidence type="ECO:0000256" key="1">
    <source>
        <dbReference type="ARBA" id="ARBA00001750"/>
    </source>
</evidence>
<dbReference type="InterPro" id="IPR015421">
    <property type="entry name" value="PyrdxlP-dep_Trfase_major"/>
</dbReference>
<dbReference type="Pfam" id="PF00202">
    <property type="entry name" value="Aminotran_3"/>
    <property type="match status" value="1"/>
</dbReference>
<dbReference type="PIRSF" id="PIRSF000521">
    <property type="entry name" value="Transaminase_4ab_Lys_Orn"/>
    <property type="match status" value="1"/>
</dbReference>
<evidence type="ECO:0000313" key="18">
    <source>
        <dbReference type="Proteomes" id="UP001321506"/>
    </source>
</evidence>
<evidence type="ECO:0000256" key="5">
    <source>
        <dbReference type="ARBA" id="ARBA00012876"/>
    </source>
</evidence>
<evidence type="ECO:0000256" key="13">
    <source>
        <dbReference type="ARBA" id="ARBA00031787"/>
    </source>
</evidence>
<gene>
    <name evidence="17" type="primary">gabT</name>
    <name evidence="17" type="ORF">QF206_08960</name>
</gene>
<keyword evidence="7 17" id="KW-0032">Aminotransferase</keyword>
<evidence type="ECO:0000313" key="17">
    <source>
        <dbReference type="EMBL" id="MDI2099089.1"/>
    </source>
</evidence>
<evidence type="ECO:0000256" key="7">
    <source>
        <dbReference type="ARBA" id="ARBA00022576"/>
    </source>
</evidence>
<dbReference type="GO" id="GO:0034386">
    <property type="term" value="F:4-aminobutyrate:2-oxoglutarate transaminase activity"/>
    <property type="evidence" value="ECO:0007669"/>
    <property type="project" value="UniProtKB-EC"/>
</dbReference>
<accession>A0AAW6T6G3</accession>
<dbReference type="Gene3D" id="3.90.1150.10">
    <property type="entry name" value="Aspartate Aminotransferase, domain 1"/>
    <property type="match status" value="1"/>
</dbReference>
<evidence type="ECO:0000256" key="6">
    <source>
        <dbReference type="ARBA" id="ARBA00012912"/>
    </source>
</evidence>
<dbReference type="GO" id="GO:0047298">
    <property type="term" value="F:(S)-3-amino-2-methylpropionate transaminase activity"/>
    <property type="evidence" value="ECO:0007669"/>
    <property type="project" value="UniProtKB-EC"/>
</dbReference>
<dbReference type="AlphaFoldDB" id="A0AAW6T6G3"/>
<evidence type="ECO:0000256" key="8">
    <source>
        <dbReference type="ARBA" id="ARBA00022679"/>
    </source>
</evidence>
<dbReference type="GO" id="GO:0009448">
    <property type="term" value="P:gamma-aminobutyric acid metabolic process"/>
    <property type="evidence" value="ECO:0007669"/>
    <property type="project" value="InterPro"/>
</dbReference>
<dbReference type="InterPro" id="IPR015424">
    <property type="entry name" value="PyrdxlP-dep_Trfase"/>
</dbReference>
<evidence type="ECO:0000256" key="11">
    <source>
        <dbReference type="ARBA" id="ARBA00030204"/>
    </source>
</evidence>
<dbReference type="FunFam" id="3.40.640.10:FF:000013">
    <property type="entry name" value="4-aminobutyrate aminotransferase"/>
    <property type="match status" value="1"/>
</dbReference>
<dbReference type="SUPFAM" id="SSF53383">
    <property type="entry name" value="PLP-dependent transferases"/>
    <property type="match status" value="1"/>
</dbReference>
<dbReference type="EC" id="2.6.1.22" evidence="5"/>
<name>A0AAW6T6G3_9MICO</name>
<evidence type="ECO:0000256" key="15">
    <source>
        <dbReference type="ARBA" id="ARBA00050054"/>
    </source>
</evidence>
<dbReference type="InterPro" id="IPR005814">
    <property type="entry name" value="Aminotrans_3"/>
</dbReference>
<comment type="caution">
    <text evidence="17">The sequence shown here is derived from an EMBL/GenBank/DDBJ whole genome shotgun (WGS) entry which is preliminary data.</text>
</comment>
<organism evidence="17 18">
    <name type="scientific">Ruicaihuangia caeni</name>
    <dbReference type="NCBI Taxonomy" id="3042517"/>
    <lineage>
        <taxon>Bacteria</taxon>
        <taxon>Bacillati</taxon>
        <taxon>Actinomycetota</taxon>
        <taxon>Actinomycetes</taxon>
        <taxon>Micrococcales</taxon>
        <taxon>Microbacteriaceae</taxon>
        <taxon>Ruicaihuangia</taxon>
    </lineage>
</organism>
<comment type="pathway">
    <text evidence="3">Amino-acid degradation; 4-aminobutanoate degradation.</text>
</comment>
<dbReference type="InterPro" id="IPR050103">
    <property type="entry name" value="Class-III_PLP-dep_AT"/>
</dbReference>
<evidence type="ECO:0000256" key="14">
    <source>
        <dbReference type="ARBA" id="ARBA00048021"/>
    </source>
</evidence>
<protein>
    <recommendedName>
        <fullName evidence="12">(S)-3-amino-2-methylpropionate transaminase</fullName>
        <ecNumber evidence="6">2.6.1.19</ecNumber>
        <ecNumber evidence="5">2.6.1.22</ecNumber>
    </recommendedName>
    <alternativeName>
        <fullName evidence="13">GABA aminotransferase</fullName>
    </alternativeName>
    <alternativeName>
        <fullName evidence="11">Gamma-amino-N-butyrate transaminase</fullName>
    </alternativeName>
    <alternativeName>
        <fullName evidence="15">Glutamate:succinic semialdehyde transaminase</fullName>
    </alternativeName>
    <alternativeName>
        <fullName evidence="10">L-AIBAT</fullName>
    </alternativeName>
</protein>
<dbReference type="RefSeq" id="WP_281488872.1">
    <property type="nucleotide sequence ID" value="NZ_JASATX010000003.1"/>
</dbReference>
<evidence type="ECO:0000256" key="12">
    <source>
        <dbReference type="ARBA" id="ARBA00030857"/>
    </source>
</evidence>
<comment type="cofactor">
    <cofactor evidence="2">
        <name>pyridoxal 5'-phosphate</name>
        <dbReference type="ChEBI" id="CHEBI:597326"/>
    </cofactor>
</comment>
<dbReference type="EC" id="2.6.1.19" evidence="6"/>
<dbReference type="GO" id="GO:0042802">
    <property type="term" value="F:identical protein binding"/>
    <property type="evidence" value="ECO:0007669"/>
    <property type="project" value="TreeGrafter"/>
</dbReference>
<comment type="catalytic activity">
    <reaction evidence="14">
        <text>4-aminobutanoate + 2-oxoglutarate = succinate semialdehyde + L-glutamate</text>
        <dbReference type="Rhea" id="RHEA:23352"/>
        <dbReference type="ChEBI" id="CHEBI:16810"/>
        <dbReference type="ChEBI" id="CHEBI:29985"/>
        <dbReference type="ChEBI" id="CHEBI:57706"/>
        <dbReference type="ChEBI" id="CHEBI:59888"/>
        <dbReference type="EC" id="2.6.1.19"/>
    </reaction>
</comment>
<dbReference type="NCBIfam" id="NF004714">
    <property type="entry name" value="PRK06058.1"/>
    <property type="match status" value="1"/>
</dbReference>
<reference evidence="17 18" key="1">
    <citation type="submission" date="2023-04" db="EMBL/GenBank/DDBJ databases">
        <title>Klugiella caeni sp. nov. isolated from the sludge of biochemical tank.</title>
        <authorList>
            <person name="Geng K."/>
        </authorList>
    </citation>
    <scope>NUCLEOTIDE SEQUENCE [LARGE SCALE GENOMIC DNA]</scope>
    <source>
        <strain evidence="17 18">YN-L-19</strain>
    </source>
</reference>
<comment type="similarity">
    <text evidence="4 16">Belongs to the class-III pyridoxal-phosphate-dependent aminotransferase family.</text>
</comment>
<dbReference type="CDD" id="cd00610">
    <property type="entry name" value="OAT_like"/>
    <property type="match status" value="1"/>
</dbReference>
<comment type="catalytic activity">
    <reaction evidence="1">
        <text>(S)-3-amino-2-methylpropanoate + 2-oxoglutarate = 2-methyl-3-oxopropanoate + L-glutamate</text>
        <dbReference type="Rhea" id="RHEA:13993"/>
        <dbReference type="ChEBI" id="CHEBI:16810"/>
        <dbReference type="ChEBI" id="CHEBI:29985"/>
        <dbReference type="ChEBI" id="CHEBI:57700"/>
        <dbReference type="ChEBI" id="CHEBI:58655"/>
        <dbReference type="EC" id="2.6.1.22"/>
    </reaction>
</comment>
<keyword evidence="8 17" id="KW-0808">Transferase</keyword>
<dbReference type="EMBL" id="JASATX010000003">
    <property type="protein sequence ID" value="MDI2099089.1"/>
    <property type="molecule type" value="Genomic_DNA"/>
</dbReference>
<dbReference type="PANTHER" id="PTHR11986">
    <property type="entry name" value="AMINOTRANSFERASE CLASS III"/>
    <property type="match status" value="1"/>
</dbReference>
<evidence type="ECO:0000256" key="16">
    <source>
        <dbReference type="RuleBase" id="RU003560"/>
    </source>
</evidence>
<dbReference type="PROSITE" id="PS00600">
    <property type="entry name" value="AA_TRANSFER_CLASS_3"/>
    <property type="match status" value="1"/>
</dbReference>
<dbReference type="InterPro" id="IPR049704">
    <property type="entry name" value="Aminotrans_3_PPA_site"/>
</dbReference>
<dbReference type="InterPro" id="IPR015422">
    <property type="entry name" value="PyrdxlP-dep_Trfase_small"/>
</dbReference>
<sequence>MNTIATQAPHSVRRYAKVVTEIPGPKSKALAERRSNAVSDSVPVTLATFIEKADSNVLHDVDGNSLIDFAGGIGVSNVGNGNARVVERVQEQVEDFAHVCFAITPYEEYVQVCELLNEHAPGDHAKKSALWNSGAEAVENAVKVARSYTGRSAVVVFRNAFHGRTNLTMAMTAKNMPYKEGFGPFASDVYRVPMANPFGFAGTPEECAEATLREVRTMIDKEIGASNVACIVMEPIQGEGGFIVPAPNFAKGIRDYCTENGIVFIADEVQSGFGRTGTWFAIEHEGVVPDIITTAKALGGGLPLAAVTGRAEMMDSVHVGGLGSTFGGNPVSCVGSIAAFESVERDGLLEKAKNLEAIFRRRLEQIQQRHSVVADIRGRGAMMAIELADDSGPDAARAVAVQKWCHQNGALAIVTGTFGNVIRFLPPLSMSPEVLEEGLDILSEAFDATA</sequence>
<evidence type="ECO:0000256" key="3">
    <source>
        <dbReference type="ARBA" id="ARBA00005176"/>
    </source>
</evidence>
<dbReference type="Gene3D" id="3.40.640.10">
    <property type="entry name" value="Type I PLP-dependent aspartate aminotransferase-like (Major domain)"/>
    <property type="match status" value="1"/>
</dbReference>
<proteinExistence type="inferred from homology"/>